<gene>
    <name evidence="1" type="ORF">E5357_09945</name>
</gene>
<dbReference type="Proteomes" id="UP000307720">
    <property type="component" value="Unassembled WGS sequence"/>
</dbReference>
<name>A0AC61QY37_9FIRM</name>
<comment type="caution">
    <text evidence="1">The sequence shown here is derived from an EMBL/GenBank/DDBJ whole genome shotgun (WGS) entry which is preliminary data.</text>
</comment>
<keyword evidence="2" id="KW-1185">Reference proteome</keyword>
<protein>
    <submittedName>
        <fullName evidence="1">Tetratricopeptide repeat protein</fullName>
    </submittedName>
</protein>
<evidence type="ECO:0000313" key="2">
    <source>
        <dbReference type="Proteomes" id="UP000307720"/>
    </source>
</evidence>
<reference evidence="1" key="1">
    <citation type="submission" date="2019-04" db="EMBL/GenBank/DDBJ databases">
        <title>Microbes associate with the intestines of laboratory mice.</title>
        <authorList>
            <person name="Navarre W."/>
            <person name="Wong E."/>
            <person name="Huang K."/>
            <person name="Tropini C."/>
            <person name="Ng K."/>
            <person name="Yu B."/>
        </authorList>
    </citation>
    <scope>NUCLEOTIDE SEQUENCE</scope>
    <source>
        <strain evidence="1">NM72_1-8</strain>
    </source>
</reference>
<organism evidence="1 2">
    <name type="scientific">Hominisplanchenecus murintestinalis</name>
    <dbReference type="NCBI Taxonomy" id="2941517"/>
    <lineage>
        <taxon>Bacteria</taxon>
        <taxon>Bacillati</taxon>
        <taxon>Bacillota</taxon>
        <taxon>Clostridia</taxon>
        <taxon>Lachnospirales</taxon>
        <taxon>Lachnospiraceae</taxon>
        <taxon>Hominisplanchenecus</taxon>
    </lineage>
</organism>
<evidence type="ECO:0000313" key="1">
    <source>
        <dbReference type="EMBL" id="TGX98129.1"/>
    </source>
</evidence>
<dbReference type="EMBL" id="SRZB01000021">
    <property type="protein sequence ID" value="TGX98129.1"/>
    <property type="molecule type" value="Genomic_DNA"/>
</dbReference>
<sequence length="552" mass="59988">MNCIFCGTPLSEHDYCKGCGADTTLLKRIARISNLLYNQGLEKAMVRDLSGAIVCLKRSLKFNKDNIDARNLLGLVYYETGEVVSALSEWVISKNKSTQNNLADVYIDKLQSNKNKLDLINQTIKKYNQALLYCRQDNEDMAVIQLKKVLNQNPQLIKAYNLLALLHLKRQEYEKARKLLKRAAYIDATNTTTLRYLQEVEAATGISTSLDMKRKKKYAKEKVNKLTGTTTYMSGNEMIIQPTTFRDSSAVATFINIFLGVLLGGAVVWFLVVPGTRQSINASANKQVTDANSKMASEASKVQGLEDEISDYQAKVDAANQTMEEANAKAESYEELLAAADLYISNPNNQAQAAEALGEIKAESLSGAAQDLYDHMMEAISDYVYNDAINAANTAYTNKNYQEAIEQYEKALEAKPGDEWALLYLGHAYYAVQDTANADDVFNELIQKYPAREAEVRPYISGTSSGGTRRNGDDSQDTVGGDNAGDEIGQGTGSGNGAGDEGGQGTGSGNGEEDEGGQGTGSGDNAGDEDSREPGSSGDIDRTGGGRLGFVE</sequence>
<proteinExistence type="predicted"/>
<accession>A0AC61QY37</accession>